<keyword evidence="4" id="KW-1185">Reference proteome</keyword>
<protein>
    <submittedName>
        <fullName evidence="3">Uncharacterized protein</fullName>
    </submittedName>
</protein>
<organism evidence="3 4">
    <name type="scientific">Halapricum salinum</name>
    <dbReference type="NCBI Taxonomy" id="1457250"/>
    <lineage>
        <taxon>Archaea</taxon>
        <taxon>Methanobacteriati</taxon>
        <taxon>Methanobacteriota</taxon>
        <taxon>Stenosarchaea group</taxon>
        <taxon>Halobacteria</taxon>
        <taxon>Halobacteriales</taxon>
        <taxon>Haloarculaceae</taxon>
        <taxon>Halapricum</taxon>
    </lineage>
</organism>
<gene>
    <name evidence="3" type="ORF">DV733_00805</name>
</gene>
<dbReference type="EMBL" id="CP031310">
    <property type="protein sequence ID" value="QCC49849.1"/>
    <property type="molecule type" value="Genomic_DNA"/>
</dbReference>
<name>A0A4D6H7S1_9EURY</name>
<accession>A0A4D6H7S1</accession>
<dbReference type="Proteomes" id="UP000296706">
    <property type="component" value="Chromosome"/>
</dbReference>
<dbReference type="KEGG" id="hsn:DV733_00805"/>
<dbReference type="OrthoDB" id="330646at2157"/>
<evidence type="ECO:0000313" key="4">
    <source>
        <dbReference type="Proteomes" id="UP000296706"/>
    </source>
</evidence>
<evidence type="ECO:0000256" key="2">
    <source>
        <dbReference type="SAM" id="Phobius"/>
    </source>
</evidence>
<feature type="transmembrane region" description="Helical" evidence="2">
    <location>
        <begin position="254"/>
        <end position="273"/>
    </location>
</feature>
<dbReference type="RefSeq" id="WP_049993294.1">
    <property type="nucleotide sequence ID" value="NZ_CP031310.1"/>
</dbReference>
<keyword evidence="2" id="KW-0812">Transmembrane</keyword>
<feature type="region of interest" description="Disordered" evidence="1">
    <location>
        <begin position="385"/>
        <end position="404"/>
    </location>
</feature>
<keyword evidence="2" id="KW-1133">Transmembrane helix</keyword>
<feature type="region of interest" description="Disordered" evidence="1">
    <location>
        <begin position="1"/>
        <end position="21"/>
    </location>
</feature>
<proteinExistence type="predicted"/>
<dbReference type="STRING" id="1457250.GCA_000755225_02455"/>
<sequence length="1100" mass="118637">MSDIRIYGSQGQPLDSETDSPDQRIKDFFFDGVRLAIQDRGTEVEATVFFRARESEASRSEQYYAVYRANSIRDIGRGFHADLVDLVEGKYGMELVTSTDDTTIFQLLVENEQGRTPTNTRDLDDLKTLLRDSQSSSLGGSSESTLGIKDEATTTGVQAPQPLKVGVGSYRLAFGVLLEVTADAGSVVIAENADSSRLSDFTIVIEEGPYNGVTLLGETEQAVQNLRERRRQRRQPAGAVASDPGLLDRHGTKVYGIAGVFGILALTVLALYGSALAGMPIVDGLPLMGGGDDGGDDASAPEVELQVDNSLYQNNRLSFSLSANDSLPQRAIVGARLSNQTRHWSNEWTVTDGSYTLTFDNATLDANSTYRLSVNVSYDNRTLSTETAVTPGNQSTSTPTPSSLDQVTIENAGYDSDNNDITFDLRNVDASLAGNTSMNVTRTTPSGSSVDVRSDVSIGGNVTESFPDTISEAGEHTLRVALTHDGESRTITKSFNVPEAALSVGLQFRQAPSYDPATRQVTFTLGNESTIPENATLTSNITDVPLTNHDSSRIGSAMNVTIGDGLDPGNYTLDVTLASATEESINETFAVTTRPLSVESPSPPTYDPPTRNVSFTLQSIGGSVPADANVTVDVMEGDSVRVSRTYSFGAIEGESQQLDPGILEAGQYGLEVLVEDPTFDAENETTVPFNVSDVYLGFSDEPSHNETTGKVTFGLTNEMHNRKPLPEEATMNVSVLNESGVEVFRDSSDVTNGKYPKRIDPEITDGHYDLMVTLIHGDQTYTVNGSFVNRKTDLAFADGPDYNATAKQVTFNMTNAADGFDLPEETTMNVLVSDDDSQKVSEDIPVTDGNYTASIDEVDLEKGTYNLSVVIDGDGQGYSVEQSFVYRNVSLKFSEGPEYNATSGEVAFNMTNAAAGFDLPEETTMVVEWLEDDFPTGDSTVVNVTDGAYNRSIAFDEDNGTYTANVTIEANGKHYSEEKPFVKRNVSLNVSYGPTYDESAGELRLNLTNDAENFSLPQTNRMAVSVTNTSGPVNATTLNVTNGNYNRSFPVTLDDSNYTVSVTIQRHSAPVTVSVDLTVGADEADQQNVARQFVARARAT</sequence>
<evidence type="ECO:0000313" key="3">
    <source>
        <dbReference type="EMBL" id="QCC49849.1"/>
    </source>
</evidence>
<reference evidence="3 4" key="1">
    <citation type="journal article" date="2019" name="Nat. Commun.">
        <title>A new type of DNA phosphorothioation-based antiviral system in archaea.</title>
        <authorList>
            <person name="Xiong L."/>
            <person name="Liu S."/>
            <person name="Chen S."/>
            <person name="Xiao Y."/>
            <person name="Zhu B."/>
            <person name="Gao Y."/>
            <person name="Zhang Y."/>
            <person name="Chen B."/>
            <person name="Luo J."/>
            <person name="Deng Z."/>
            <person name="Chen X."/>
            <person name="Wang L."/>
            <person name="Chen S."/>
        </authorList>
    </citation>
    <scope>NUCLEOTIDE SEQUENCE [LARGE SCALE GENOMIC DNA]</scope>
    <source>
        <strain evidence="3 4">CBA1105</strain>
    </source>
</reference>
<keyword evidence="2" id="KW-0472">Membrane</keyword>
<evidence type="ECO:0000256" key="1">
    <source>
        <dbReference type="SAM" id="MobiDB-lite"/>
    </source>
</evidence>
<dbReference type="GeneID" id="39846364"/>
<dbReference type="AlphaFoldDB" id="A0A4D6H7S1"/>